<gene>
    <name evidence="4" type="ORF">GUITHDRAFT_162017</name>
</gene>
<dbReference type="Gene3D" id="2.30.42.10">
    <property type="match status" value="1"/>
</dbReference>
<dbReference type="AlphaFoldDB" id="L1JN78"/>
<keyword evidence="6" id="KW-1185">Reference proteome</keyword>
<accession>L1JN78</accession>
<evidence type="ECO:0000313" key="5">
    <source>
        <dbReference type="EnsemblProtists" id="EKX50041"/>
    </source>
</evidence>
<keyword evidence="1" id="KW-0175">Coiled coil</keyword>
<feature type="region of interest" description="Disordered" evidence="2">
    <location>
        <begin position="1"/>
        <end position="23"/>
    </location>
</feature>
<reference evidence="4 6" key="1">
    <citation type="journal article" date="2012" name="Nature">
        <title>Algal genomes reveal evolutionary mosaicism and the fate of nucleomorphs.</title>
        <authorList>
            <consortium name="DOE Joint Genome Institute"/>
            <person name="Curtis B.A."/>
            <person name="Tanifuji G."/>
            <person name="Burki F."/>
            <person name="Gruber A."/>
            <person name="Irimia M."/>
            <person name="Maruyama S."/>
            <person name="Arias M.C."/>
            <person name="Ball S.G."/>
            <person name="Gile G.H."/>
            <person name="Hirakawa Y."/>
            <person name="Hopkins J.F."/>
            <person name="Kuo A."/>
            <person name="Rensing S.A."/>
            <person name="Schmutz J."/>
            <person name="Symeonidi A."/>
            <person name="Elias M."/>
            <person name="Eveleigh R.J."/>
            <person name="Herman E.K."/>
            <person name="Klute M.J."/>
            <person name="Nakayama T."/>
            <person name="Obornik M."/>
            <person name="Reyes-Prieto A."/>
            <person name="Armbrust E.V."/>
            <person name="Aves S.J."/>
            <person name="Beiko R.G."/>
            <person name="Coutinho P."/>
            <person name="Dacks J.B."/>
            <person name="Durnford D.G."/>
            <person name="Fast N.M."/>
            <person name="Green B.R."/>
            <person name="Grisdale C.J."/>
            <person name="Hempel F."/>
            <person name="Henrissat B."/>
            <person name="Hoppner M.P."/>
            <person name="Ishida K."/>
            <person name="Kim E."/>
            <person name="Koreny L."/>
            <person name="Kroth P.G."/>
            <person name="Liu Y."/>
            <person name="Malik S.B."/>
            <person name="Maier U.G."/>
            <person name="McRose D."/>
            <person name="Mock T."/>
            <person name="Neilson J.A."/>
            <person name="Onodera N.T."/>
            <person name="Poole A.M."/>
            <person name="Pritham E.J."/>
            <person name="Richards T.A."/>
            <person name="Rocap G."/>
            <person name="Roy S.W."/>
            <person name="Sarai C."/>
            <person name="Schaack S."/>
            <person name="Shirato S."/>
            <person name="Slamovits C.H."/>
            <person name="Spencer D.F."/>
            <person name="Suzuki S."/>
            <person name="Worden A.Z."/>
            <person name="Zauner S."/>
            <person name="Barry K."/>
            <person name="Bell C."/>
            <person name="Bharti A.K."/>
            <person name="Crow J.A."/>
            <person name="Grimwood J."/>
            <person name="Kramer R."/>
            <person name="Lindquist E."/>
            <person name="Lucas S."/>
            <person name="Salamov A."/>
            <person name="McFadden G.I."/>
            <person name="Lane C.E."/>
            <person name="Keeling P.J."/>
            <person name="Gray M.W."/>
            <person name="Grigoriev I.V."/>
            <person name="Archibald J.M."/>
        </authorList>
    </citation>
    <scope>NUCLEOTIDE SEQUENCE</scope>
    <source>
        <strain evidence="4 6">CCMP2712</strain>
    </source>
</reference>
<protein>
    <recommendedName>
        <fullName evidence="3">PDZ domain-containing protein</fullName>
    </recommendedName>
</protein>
<dbReference type="HOGENOM" id="CLU_591155_0_0_1"/>
<dbReference type="PaxDb" id="55529-EKX50041"/>
<evidence type="ECO:0000256" key="2">
    <source>
        <dbReference type="SAM" id="MobiDB-lite"/>
    </source>
</evidence>
<feature type="compositionally biased region" description="Polar residues" evidence="2">
    <location>
        <begin position="205"/>
        <end position="224"/>
    </location>
</feature>
<proteinExistence type="predicted"/>
<evidence type="ECO:0000313" key="4">
    <source>
        <dbReference type="EMBL" id="EKX50041.1"/>
    </source>
</evidence>
<dbReference type="Gene3D" id="1.20.5.1700">
    <property type="match status" value="1"/>
</dbReference>
<evidence type="ECO:0000313" key="6">
    <source>
        <dbReference type="Proteomes" id="UP000011087"/>
    </source>
</evidence>
<dbReference type="EMBL" id="JH992980">
    <property type="protein sequence ID" value="EKX50041.1"/>
    <property type="molecule type" value="Genomic_DNA"/>
</dbReference>
<sequence>MQSGTGDMEAEQDKSAMGEEVDDPRIDAQHAYKEMCETSSLGLVGAWKAGCCAWSEAECSVMGPDSSQNPQAHLMIPQSSAMNGAQLLMPHSLPHMLAPMQHQMIGFRGGSPPPMSPTNLAPHMPHSFSPNASRSPVSASKGIPLQMPLNMHGMKVVPHSQDRSMMPDQLDKTSPKGNYPPSPMAEGHANKSPPQQHSRGRIYSVPNNAGTGTESLKTSQSTMPTKDMDKRIEDLKKKLSSKEGDLKDLQDRFIDLEHENSKLLSELKHLREMAAFGHKECRRCNELNVRVKDLEARYNALESENRTLRNNANVKAPVNGANVKAPVNGVVNAKTPNQKVGIGILLERLEDDSTVITDIVPGFGAHLSGRLQIRDHVMAINGVSIAGLQLDEVKMLTVGEEGSTCNILVDRNGQRLEVQCKRLYPDKVDDTNYKCAHRISSRPADSKYTSHDNLFQYFWFDKL</sequence>
<dbReference type="EnsemblProtists" id="EKX50041">
    <property type="protein sequence ID" value="EKX50041"/>
    <property type="gene ID" value="GUITHDRAFT_162017"/>
</dbReference>
<dbReference type="RefSeq" id="XP_005837021.1">
    <property type="nucleotide sequence ID" value="XM_005836964.1"/>
</dbReference>
<dbReference type="Proteomes" id="UP000011087">
    <property type="component" value="Unassembled WGS sequence"/>
</dbReference>
<dbReference type="Pfam" id="PF00595">
    <property type="entry name" value="PDZ"/>
    <property type="match status" value="1"/>
</dbReference>
<name>L1JN78_GUITC</name>
<dbReference type="PROSITE" id="PS50106">
    <property type="entry name" value="PDZ"/>
    <property type="match status" value="1"/>
</dbReference>
<reference evidence="5" key="3">
    <citation type="submission" date="2016-03" db="UniProtKB">
        <authorList>
            <consortium name="EnsemblProtists"/>
        </authorList>
    </citation>
    <scope>IDENTIFICATION</scope>
</reference>
<feature type="region of interest" description="Disordered" evidence="2">
    <location>
        <begin position="161"/>
        <end position="229"/>
    </location>
</feature>
<organism evidence="4">
    <name type="scientific">Guillardia theta (strain CCMP2712)</name>
    <name type="common">Cryptophyte</name>
    <dbReference type="NCBI Taxonomy" id="905079"/>
    <lineage>
        <taxon>Eukaryota</taxon>
        <taxon>Cryptophyceae</taxon>
        <taxon>Pyrenomonadales</taxon>
        <taxon>Geminigeraceae</taxon>
        <taxon>Guillardia</taxon>
    </lineage>
</organism>
<feature type="coiled-coil region" evidence="1">
    <location>
        <begin position="232"/>
        <end position="311"/>
    </location>
</feature>
<dbReference type="KEGG" id="gtt:GUITHDRAFT_162017"/>
<feature type="compositionally biased region" description="Basic and acidic residues" evidence="2">
    <location>
        <begin position="11"/>
        <end position="23"/>
    </location>
</feature>
<reference evidence="6" key="2">
    <citation type="submission" date="2012-11" db="EMBL/GenBank/DDBJ databases">
        <authorList>
            <person name="Kuo A."/>
            <person name="Curtis B.A."/>
            <person name="Tanifuji G."/>
            <person name="Burki F."/>
            <person name="Gruber A."/>
            <person name="Irimia M."/>
            <person name="Maruyama S."/>
            <person name="Arias M.C."/>
            <person name="Ball S.G."/>
            <person name="Gile G.H."/>
            <person name="Hirakawa Y."/>
            <person name="Hopkins J.F."/>
            <person name="Rensing S.A."/>
            <person name="Schmutz J."/>
            <person name="Symeonidi A."/>
            <person name="Elias M."/>
            <person name="Eveleigh R.J."/>
            <person name="Herman E.K."/>
            <person name="Klute M.J."/>
            <person name="Nakayama T."/>
            <person name="Obornik M."/>
            <person name="Reyes-Prieto A."/>
            <person name="Armbrust E.V."/>
            <person name="Aves S.J."/>
            <person name="Beiko R.G."/>
            <person name="Coutinho P."/>
            <person name="Dacks J.B."/>
            <person name="Durnford D.G."/>
            <person name="Fast N.M."/>
            <person name="Green B.R."/>
            <person name="Grisdale C."/>
            <person name="Hempe F."/>
            <person name="Henrissat B."/>
            <person name="Hoppner M.P."/>
            <person name="Ishida K.-I."/>
            <person name="Kim E."/>
            <person name="Koreny L."/>
            <person name="Kroth P.G."/>
            <person name="Liu Y."/>
            <person name="Malik S.-B."/>
            <person name="Maier U.G."/>
            <person name="McRose D."/>
            <person name="Mock T."/>
            <person name="Neilson J.A."/>
            <person name="Onodera N.T."/>
            <person name="Poole A.M."/>
            <person name="Pritham E.J."/>
            <person name="Richards T.A."/>
            <person name="Rocap G."/>
            <person name="Roy S.W."/>
            <person name="Sarai C."/>
            <person name="Schaack S."/>
            <person name="Shirato S."/>
            <person name="Slamovits C.H."/>
            <person name="Spencer D.F."/>
            <person name="Suzuki S."/>
            <person name="Worden A.Z."/>
            <person name="Zauner S."/>
            <person name="Barry K."/>
            <person name="Bell C."/>
            <person name="Bharti A.K."/>
            <person name="Crow J.A."/>
            <person name="Grimwood J."/>
            <person name="Kramer R."/>
            <person name="Lindquist E."/>
            <person name="Lucas S."/>
            <person name="Salamov A."/>
            <person name="McFadden G.I."/>
            <person name="Lane C.E."/>
            <person name="Keeling P.J."/>
            <person name="Gray M.W."/>
            <person name="Grigoriev I.V."/>
            <person name="Archibald J.M."/>
        </authorList>
    </citation>
    <scope>NUCLEOTIDE SEQUENCE</scope>
    <source>
        <strain evidence="6">CCMP2712</strain>
    </source>
</reference>
<dbReference type="SMART" id="SM00228">
    <property type="entry name" value="PDZ"/>
    <property type="match status" value="1"/>
</dbReference>
<evidence type="ECO:0000259" key="3">
    <source>
        <dbReference type="PROSITE" id="PS50106"/>
    </source>
</evidence>
<dbReference type="InterPro" id="IPR036034">
    <property type="entry name" value="PDZ_sf"/>
</dbReference>
<feature type="domain" description="PDZ" evidence="3">
    <location>
        <begin position="330"/>
        <end position="393"/>
    </location>
</feature>
<evidence type="ECO:0000256" key="1">
    <source>
        <dbReference type="SAM" id="Coils"/>
    </source>
</evidence>
<dbReference type="SUPFAM" id="SSF50156">
    <property type="entry name" value="PDZ domain-like"/>
    <property type="match status" value="1"/>
</dbReference>
<dbReference type="InterPro" id="IPR001478">
    <property type="entry name" value="PDZ"/>
</dbReference>
<dbReference type="GeneID" id="17306769"/>